<gene>
    <name evidence="2" type="ORF">MAPG_03465</name>
</gene>
<dbReference type="AlphaFoldDB" id="A0A0C4DU31"/>
<reference evidence="3" key="5">
    <citation type="submission" date="2015-06" db="UniProtKB">
        <authorList>
            <consortium name="EnsemblFungi"/>
        </authorList>
    </citation>
    <scope>IDENTIFICATION</scope>
    <source>
        <strain evidence="3">ATCC 64411</strain>
    </source>
</reference>
<dbReference type="OrthoDB" id="5383526at2759"/>
<dbReference type="eggNOG" id="ENOG502SYVI">
    <property type="taxonomic scope" value="Eukaryota"/>
</dbReference>
<dbReference type="Proteomes" id="UP000011715">
    <property type="component" value="Unassembled WGS sequence"/>
</dbReference>
<dbReference type="VEuPathDB" id="FungiDB:MAPG_03465"/>
<reference evidence="4" key="1">
    <citation type="submission" date="2010-05" db="EMBL/GenBank/DDBJ databases">
        <title>The genome sequence of Magnaporthe poae strain ATCC 64411.</title>
        <authorList>
            <person name="Ma L.-J."/>
            <person name="Dead R."/>
            <person name="Young S."/>
            <person name="Zeng Q."/>
            <person name="Koehrsen M."/>
            <person name="Alvarado L."/>
            <person name="Berlin A."/>
            <person name="Chapman S.B."/>
            <person name="Chen Z."/>
            <person name="Freedman E."/>
            <person name="Gellesch M."/>
            <person name="Goldberg J."/>
            <person name="Griggs A."/>
            <person name="Gujja S."/>
            <person name="Heilman E.R."/>
            <person name="Heiman D."/>
            <person name="Hepburn T."/>
            <person name="Howarth C."/>
            <person name="Jen D."/>
            <person name="Larson L."/>
            <person name="Mehta T."/>
            <person name="Neiman D."/>
            <person name="Pearson M."/>
            <person name="Roberts A."/>
            <person name="Saif S."/>
            <person name="Shea T."/>
            <person name="Shenoy N."/>
            <person name="Sisk P."/>
            <person name="Stolte C."/>
            <person name="Sykes S."/>
            <person name="Walk T."/>
            <person name="White J."/>
            <person name="Yandava C."/>
            <person name="Haas B."/>
            <person name="Nusbaum C."/>
            <person name="Birren B."/>
        </authorList>
    </citation>
    <scope>NUCLEOTIDE SEQUENCE [LARGE SCALE GENOMIC DNA]</scope>
    <source>
        <strain evidence="4">ATCC 64411 / 73-15</strain>
    </source>
</reference>
<reference evidence="3" key="4">
    <citation type="journal article" date="2015" name="G3 (Bethesda)">
        <title>Genome sequences of three phytopathogenic species of the Magnaporthaceae family of fungi.</title>
        <authorList>
            <person name="Okagaki L.H."/>
            <person name="Nunes C.C."/>
            <person name="Sailsbery J."/>
            <person name="Clay B."/>
            <person name="Brown D."/>
            <person name="John T."/>
            <person name="Oh Y."/>
            <person name="Young N."/>
            <person name="Fitzgerald M."/>
            <person name="Haas B.J."/>
            <person name="Zeng Q."/>
            <person name="Young S."/>
            <person name="Adiconis X."/>
            <person name="Fan L."/>
            <person name="Levin J.Z."/>
            <person name="Mitchell T.K."/>
            <person name="Okubara P.A."/>
            <person name="Farman M.L."/>
            <person name="Kohn L.M."/>
            <person name="Birren B."/>
            <person name="Ma L.-J."/>
            <person name="Dean R.A."/>
        </authorList>
    </citation>
    <scope>NUCLEOTIDE SEQUENCE</scope>
    <source>
        <strain evidence="3">ATCC 64411 / 73-15</strain>
    </source>
</reference>
<evidence type="ECO:0000256" key="1">
    <source>
        <dbReference type="SAM" id="MobiDB-lite"/>
    </source>
</evidence>
<accession>A0A0C4DU31</accession>
<feature type="region of interest" description="Disordered" evidence="1">
    <location>
        <begin position="28"/>
        <end position="49"/>
    </location>
</feature>
<evidence type="ECO:0000313" key="3">
    <source>
        <dbReference type="EnsemblFungi" id="MAPG_03465T0"/>
    </source>
</evidence>
<protein>
    <submittedName>
        <fullName evidence="2 3">Uncharacterized protein</fullName>
    </submittedName>
</protein>
<dbReference type="EnsemblFungi" id="MAPG_03465T0">
    <property type="protein sequence ID" value="MAPG_03465T0"/>
    <property type="gene ID" value="MAPG_03465"/>
</dbReference>
<evidence type="ECO:0000313" key="2">
    <source>
        <dbReference type="EMBL" id="KLU84422.1"/>
    </source>
</evidence>
<name>A0A0C4DU31_MAGP6</name>
<evidence type="ECO:0000313" key="4">
    <source>
        <dbReference type="Proteomes" id="UP000011715"/>
    </source>
</evidence>
<dbReference type="EMBL" id="GL876967">
    <property type="protein sequence ID" value="KLU84422.1"/>
    <property type="molecule type" value="Genomic_DNA"/>
</dbReference>
<reference evidence="2" key="3">
    <citation type="submission" date="2011-03" db="EMBL/GenBank/DDBJ databases">
        <title>Annotation of Magnaporthe poae ATCC 64411.</title>
        <authorList>
            <person name="Ma L.-J."/>
            <person name="Dead R."/>
            <person name="Young S.K."/>
            <person name="Zeng Q."/>
            <person name="Gargeya S."/>
            <person name="Fitzgerald M."/>
            <person name="Haas B."/>
            <person name="Abouelleil A."/>
            <person name="Alvarado L."/>
            <person name="Arachchi H.M."/>
            <person name="Berlin A."/>
            <person name="Brown A."/>
            <person name="Chapman S.B."/>
            <person name="Chen Z."/>
            <person name="Dunbar C."/>
            <person name="Freedman E."/>
            <person name="Gearin G."/>
            <person name="Gellesch M."/>
            <person name="Goldberg J."/>
            <person name="Griggs A."/>
            <person name="Gujja S."/>
            <person name="Heiman D."/>
            <person name="Howarth C."/>
            <person name="Larson L."/>
            <person name="Lui A."/>
            <person name="MacDonald P.J.P."/>
            <person name="Mehta T."/>
            <person name="Montmayeur A."/>
            <person name="Murphy C."/>
            <person name="Neiman D."/>
            <person name="Pearson M."/>
            <person name="Priest M."/>
            <person name="Roberts A."/>
            <person name="Saif S."/>
            <person name="Shea T."/>
            <person name="Shenoy N."/>
            <person name="Sisk P."/>
            <person name="Stolte C."/>
            <person name="Sykes S."/>
            <person name="Yandava C."/>
            <person name="Wortman J."/>
            <person name="Nusbaum C."/>
            <person name="Birren B."/>
        </authorList>
    </citation>
    <scope>NUCLEOTIDE SEQUENCE</scope>
    <source>
        <strain evidence="2">ATCC 64411</strain>
    </source>
</reference>
<reference evidence="2" key="2">
    <citation type="submission" date="2010-05" db="EMBL/GenBank/DDBJ databases">
        <title>The Genome Sequence of Magnaporthe poae strain ATCC 64411.</title>
        <authorList>
            <consortium name="The Broad Institute Genome Sequencing Platform"/>
            <consortium name="Broad Institute Genome Sequencing Center for Infectious Disease"/>
            <person name="Ma L.-J."/>
            <person name="Dead R."/>
            <person name="Young S."/>
            <person name="Zeng Q."/>
            <person name="Koehrsen M."/>
            <person name="Alvarado L."/>
            <person name="Berlin A."/>
            <person name="Chapman S.B."/>
            <person name="Chen Z."/>
            <person name="Freedman E."/>
            <person name="Gellesch M."/>
            <person name="Goldberg J."/>
            <person name="Griggs A."/>
            <person name="Gujja S."/>
            <person name="Heilman E.R."/>
            <person name="Heiman D."/>
            <person name="Hepburn T."/>
            <person name="Howarth C."/>
            <person name="Jen D."/>
            <person name="Larson L."/>
            <person name="Mehta T."/>
            <person name="Neiman D."/>
            <person name="Pearson M."/>
            <person name="Roberts A."/>
            <person name="Saif S."/>
            <person name="Shea T."/>
            <person name="Shenoy N."/>
            <person name="Sisk P."/>
            <person name="Stolte C."/>
            <person name="Sykes S."/>
            <person name="Walk T."/>
            <person name="White J."/>
            <person name="Yandava C."/>
            <person name="Haas B."/>
            <person name="Nusbaum C."/>
            <person name="Birren B."/>
        </authorList>
    </citation>
    <scope>NUCLEOTIDE SEQUENCE</scope>
    <source>
        <strain evidence="2">ATCC 64411</strain>
    </source>
</reference>
<proteinExistence type="predicted"/>
<dbReference type="OMA" id="GANIRNH"/>
<sequence>MRQYKGSRLLLQDGFCLCLLPHRDQLLQQPPTDRSTATQPLAQTPPAPPSNMHFSSSILVALAATVSAIDIRAYGADNCNGGYRQCANINPDVCCVFSDSDRSGLTSISAAAIPTNWRIHVSGATGGGCKFFGGDADSNGADFVCLPYHSRGDRTGGKYWFVNRKRALDHACPAEQPDAKKCTSTVKYNSVGLADGAEYDITGLSEDKVKELEKVAFSGASADAVPAEFHARRR</sequence>
<organism evidence="3 4">
    <name type="scientific">Magnaporthiopsis poae (strain ATCC 64411 / 73-15)</name>
    <name type="common">Kentucky bluegrass fungus</name>
    <name type="synonym">Magnaporthe poae</name>
    <dbReference type="NCBI Taxonomy" id="644358"/>
    <lineage>
        <taxon>Eukaryota</taxon>
        <taxon>Fungi</taxon>
        <taxon>Dikarya</taxon>
        <taxon>Ascomycota</taxon>
        <taxon>Pezizomycotina</taxon>
        <taxon>Sordariomycetes</taxon>
        <taxon>Sordariomycetidae</taxon>
        <taxon>Magnaporthales</taxon>
        <taxon>Magnaporthaceae</taxon>
        <taxon>Magnaporthiopsis</taxon>
    </lineage>
</organism>
<dbReference type="EMBL" id="ADBL01000825">
    <property type="status" value="NOT_ANNOTATED_CDS"/>
    <property type="molecule type" value="Genomic_DNA"/>
</dbReference>
<keyword evidence="4" id="KW-1185">Reference proteome</keyword>